<evidence type="ECO:0000256" key="1">
    <source>
        <dbReference type="SAM" id="MobiDB-lite"/>
    </source>
</evidence>
<dbReference type="Pfam" id="PF04032">
    <property type="entry name" value="Rpr2"/>
    <property type="match status" value="1"/>
</dbReference>
<organism evidence="2 3">
    <name type="scientific">Protea cynaroides</name>
    <dbReference type="NCBI Taxonomy" id="273540"/>
    <lineage>
        <taxon>Eukaryota</taxon>
        <taxon>Viridiplantae</taxon>
        <taxon>Streptophyta</taxon>
        <taxon>Embryophyta</taxon>
        <taxon>Tracheophyta</taxon>
        <taxon>Spermatophyta</taxon>
        <taxon>Magnoliopsida</taxon>
        <taxon>Proteales</taxon>
        <taxon>Proteaceae</taxon>
        <taxon>Protea</taxon>
    </lineage>
</organism>
<dbReference type="EMBL" id="JAMYWD010000012">
    <property type="protein sequence ID" value="KAJ4950916.1"/>
    <property type="molecule type" value="Genomic_DNA"/>
</dbReference>
<feature type="compositionally biased region" description="Basic and acidic residues" evidence="1">
    <location>
        <begin position="290"/>
        <end position="299"/>
    </location>
</feature>
<dbReference type="AlphaFoldDB" id="A0A9Q0GN33"/>
<dbReference type="OrthoDB" id="1937463at2759"/>
<comment type="caution">
    <text evidence="2">The sequence shown here is derived from an EMBL/GenBank/DDBJ whole genome shotgun (WGS) entry which is preliminary data.</text>
</comment>
<reference evidence="2" key="1">
    <citation type="journal article" date="2023" name="Plant J.">
        <title>The genome of the king protea, Protea cynaroides.</title>
        <authorList>
            <person name="Chang J."/>
            <person name="Duong T.A."/>
            <person name="Schoeman C."/>
            <person name="Ma X."/>
            <person name="Roodt D."/>
            <person name="Barker N."/>
            <person name="Li Z."/>
            <person name="Van de Peer Y."/>
            <person name="Mizrachi E."/>
        </authorList>
    </citation>
    <scope>NUCLEOTIDE SEQUENCE</scope>
    <source>
        <tissue evidence="2">Young leaves</tissue>
    </source>
</reference>
<feature type="compositionally biased region" description="Polar residues" evidence="1">
    <location>
        <begin position="256"/>
        <end position="268"/>
    </location>
</feature>
<evidence type="ECO:0000313" key="3">
    <source>
        <dbReference type="Proteomes" id="UP001141806"/>
    </source>
</evidence>
<feature type="region of interest" description="Disordered" evidence="1">
    <location>
        <begin position="1"/>
        <end position="41"/>
    </location>
</feature>
<dbReference type="InterPro" id="IPR007175">
    <property type="entry name" value="Rpr2/Snm1/Rpp21"/>
</dbReference>
<sequence length="311" mass="34386">MGKKEENRRGRTPSSVRQGSLTLREESSGRKQTKGGSNNVKSILKKQHLQNLAVWAAGEASIPSLGALYGHRLANCAEAMGTPLDPSLFLCQRCESILQPGYNCTIRIEKNRAKVRRRRKKLNNPTQNNVVYTCHFCSERNLKKGMPKDHKKEICLSRPKPASELELVSSTPHESTILLEKGIERIQGNDNMEESISLEKTSILESKSDGPDVHLAIRGQTPQRNIPVTPLAKTSLALSEGKGKGKKRKKRGSGSNQAGGTECNSATADSERGASTSSKRKRKSWTTLKEMVENSERQNSHITNLSIPFFL</sequence>
<dbReference type="GO" id="GO:0006396">
    <property type="term" value="P:RNA processing"/>
    <property type="evidence" value="ECO:0007669"/>
    <property type="project" value="InterPro"/>
</dbReference>
<feature type="compositionally biased region" description="Polar residues" evidence="1">
    <location>
        <begin position="300"/>
        <end position="311"/>
    </location>
</feature>
<dbReference type="PANTHER" id="PTHR36072">
    <property type="entry name" value="OS01G0541600 PROTEIN"/>
    <property type="match status" value="1"/>
</dbReference>
<name>A0A9Q0GN33_9MAGN</name>
<feature type="region of interest" description="Disordered" evidence="1">
    <location>
        <begin position="204"/>
        <end position="311"/>
    </location>
</feature>
<evidence type="ECO:0000313" key="2">
    <source>
        <dbReference type="EMBL" id="KAJ4950916.1"/>
    </source>
</evidence>
<gene>
    <name evidence="2" type="ORF">NE237_027748</name>
</gene>
<dbReference type="Gene3D" id="6.20.50.20">
    <property type="match status" value="1"/>
</dbReference>
<proteinExistence type="predicted"/>
<dbReference type="PANTHER" id="PTHR36072:SF2">
    <property type="entry name" value="OS01G0531000 PROTEIN"/>
    <property type="match status" value="1"/>
</dbReference>
<accession>A0A9Q0GN33</accession>
<keyword evidence="3" id="KW-1185">Reference proteome</keyword>
<dbReference type="Proteomes" id="UP001141806">
    <property type="component" value="Unassembled WGS sequence"/>
</dbReference>
<protein>
    <submittedName>
        <fullName evidence="2">Uncharacterized protein</fullName>
    </submittedName>
</protein>
<feature type="compositionally biased region" description="Polar residues" evidence="1">
    <location>
        <begin position="12"/>
        <end position="21"/>
    </location>
</feature>